<protein>
    <submittedName>
        <fullName evidence="1">Uncharacterized protein</fullName>
    </submittedName>
</protein>
<reference evidence="1" key="1">
    <citation type="submission" date="2018-07" db="EMBL/GenBank/DDBJ databases">
        <authorList>
            <person name="Quirk P.G."/>
            <person name="Krulwich T.A."/>
        </authorList>
    </citation>
    <scope>NUCLEOTIDE SEQUENCE</scope>
</reference>
<organism evidence="1">
    <name type="scientific">metagenome</name>
    <dbReference type="NCBI Taxonomy" id="256318"/>
    <lineage>
        <taxon>unclassified sequences</taxon>
        <taxon>metagenomes</taxon>
    </lineage>
</organism>
<evidence type="ECO:0000313" key="1">
    <source>
        <dbReference type="EMBL" id="SUS08015.1"/>
    </source>
</evidence>
<accession>A0A380THX0</accession>
<dbReference type="EMBL" id="UIDG01000511">
    <property type="protein sequence ID" value="SUS08015.1"/>
    <property type="molecule type" value="Genomic_DNA"/>
</dbReference>
<gene>
    <name evidence="1" type="ORF">DF3PB_5590002</name>
</gene>
<dbReference type="AlphaFoldDB" id="A0A380THX0"/>
<name>A0A380THX0_9ZZZZ</name>
<proteinExistence type="predicted"/>
<sequence>MTTKMKQVCSPVGAAALAVITVVSAPAMAQSLAPPSIDEEAWHFSITPFLFLPVYTTGTSTVAGQDVDIDLNLWDVLKVLNGAISGRAEAWRGDFGLAVEGYFVALGDDTSIGLPGSAHVDVDVNIRQAYVDLLGGYRVLDGTYDDAGHRYAIEGFAGARYNSLTQDIDVNGNAIWALASTFSAASAARKTGGSR</sequence>